<dbReference type="RefSeq" id="WP_369059474.1">
    <property type="nucleotide sequence ID" value="NZ_CP158375.1"/>
</dbReference>
<evidence type="ECO:0000259" key="1">
    <source>
        <dbReference type="SMART" id="SM00418"/>
    </source>
</evidence>
<dbReference type="CDD" id="cd00090">
    <property type="entry name" value="HTH_ARSR"/>
    <property type="match status" value="1"/>
</dbReference>
<feature type="domain" description="HTH arsR-type" evidence="1">
    <location>
        <begin position="27"/>
        <end position="123"/>
    </location>
</feature>
<dbReference type="EMBL" id="CP158375">
    <property type="protein sequence ID" value="XDO96633.1"/>
    <property type="molecule type" value="Genomic_DNA"/>
</dbReference>
<accession>A0AB39KTK2</accession>
<dbReference type="GO" id="GO:0003700">
    <property type="term" value="F:DNA-binding transcription factor activity"/>
    <property type="evidence" value="ECO:0007669"/>
    <property type="project" value="InterPro"/>
</dbReference>
<organism evidence="2">
    <name type="scientific">Caulobacter sp. 73W</name>
    <dbReference type="NCBI Taxonomy" id="3161137"/>
    <lineage>
        <taxon>Bacteria</taxon>
        <taxon>Pseudomonadati</taxon>
        <taxon>Pseudomonadota</taxon>
        <taxon>Alphaproteobacteria</taxon>
        <taxon>Caulobacterales</taxon>
        <taxon>Caulobacteraceae</taxon>
        <taxon>Caulobacter</taxon>
    </lineage>
</organism>
<dbReference type="InterPro" id="IPR036390">
    <property type="entry name" value="WH_DNA-bd_sf"/>
</dbReference>
<evidence type="ECO:0000313" key="2">
    <source>
        <dbReference type="EMBL" id="XDO96633.1"/>
    </source>
</evidence>
<dbReference type="InterPro" id="IPR001845">
    <property type="entry name" value="HTH_ArsR_DNA-bd_dom"/>
</dbReference>
<reference evidence="2" key="1">
    <citation type="submission" date="2024-06" db="EMBL/GenBank/DDBJ databases">
        <title>Caulobacter inopinatus, sp. nov.</title>
        <authorList>
            <person name="Donachie S.P."/>
        </authorList>
    </citation>
    <scope>NUCLEOTIDE SEQUENCE</scope>
    <source>
        <strain evidence="2">73W</strain>
    </source>
</reference>
<dbReference type="InterPro" id="IPR036388">
    <property type="entry name" value="WH-like_DNA-bd_sf"/>
</dbReference>
<name>A0AB39KTK2_9CAUL</name>
<sequence length="205" mass="22336">MKYFYQISTRVEGAMTHRLVRDPAQVRLLSSPARQEIVDTLSALGGEASVASLADELGRPADGLYYHLRALVAGGLVEEVRASEQEERRFRLAGAGEGPLRLAYDLGPEGNAAELALFAQAMLKIAHSDFEAALTCDPTVAGTRRELWASRNKGWLSEADLSEVVTLLERLSSITSQPRAPGRDRLMSVSFCVAPLVVRAKRRGT</sequence>
<dbReference type="AlphaFoldDB" id="A0AB39KTK2"/>
<protein>
    <submittedName>
        <fullName evidence="2">Helix-turn-helix domain-containing protein</fullName>
    </submittedName>
</protein>
<dbReference type="SUPFAM" id="SSF46785">
    <property type="entry name" value="Winged helix' DNA-binding domain"/>
    <property type="match status" value="1"/>
</dbReference>
<proteinExistence type="predicted"/>
<gene>
    <name evidence="2" type="ORF">ABOZ73_17990</name>
</gene>
<dbReference type="Pfam" id="PF12840">
    <property type="entry name" value="HTH_20"/>
    <property type="match status" value="1"/>
</dbReference>
<dbReference type="Gene3D" id="1.10.10.10">
    <property type="entry name" value="Winged helix-like DNA-binding domain superfamily/Winged helix DNA-binding domain"/>
    <property type="match status" value="1"/>
</dbReference>
<dbReference type="SMART" id="SM00418">
    <property type="entry name" value="HTH_ARSR"/>
    <property type="match status" value="1"/>
</dbReference>
<dbReference type="InterPro" id="IPR011991">
    <property type="entry name" value="ArsR-like_HTH"/>
</dbReference>